<evidence type="ECO:0000313" key="3">
    <source>
        <dbReference type="Proteomes" id="UP000235828"/>
    </source>
</evidence>
<dbReference type="KEGG" id="vta:A0649"/>
<name>A0A2N8Z9N7_9VIBR</name>
<protein>
    <submittedName>
        <fullName evidence="2">Cytochrome c oxidase, cbb3-type, CcoQ subunit</fullName>
    </submittedName>
</protein>
<dbReference type="RefSeq" id="WP_102521439.1">
    <property type="nucleotide sequence ID" value="NZ_LT960611.1"/>
</dbReference>
<dbReference type="CDD" id="cd01324">
    <property type="entry name" value="cbb3_Oxidase_CcoQ"/>
    <property type="match status" value="1"/>
</dbReference>
<evidence type="ECO:0000313" key="2">
    <source>
        <dbReference type="EMBL" id="SON48628.1"/>
    </source>
</evidence>
<dbReference type="InterPro" id="IPR008621">
    <property type="entry name" value="Cbb3-typ_cyt_oxidase_comp"/>
</dbReference>
<keyword evidence="1" id="KW-1133">Transmembrane helix</keyword>
<sequence length="60" mass="6830">MDIGTIHSIWTLLLFISFLGVVWWAYGKSRKSRFDEAANLVFADEPQNKEAQEADKGVTK</sequence>
<reference evidence="2 3" key="1">
    <citation type="submission" date="2017-10" db="EMBL/GenBank/DDBJ databases">
        <authorList>
            <person name="Banno H."/>
            <person name="Chua N.-H."/>
        </authorList>
    </citation>
    <scope>NUCLEOTIDE SEQUENCE [LARGE SCALE GENOMIC DNA]</scope>
    <source>
        <strain evidence="2">Vibrio tapetis CECT4600</strain>
    </source>
</reference>
<feature type="transmembrane region" description="Helical" evidence="1">
    <location>
        <begin position="6"/>
        <end position="26"/>
    </location>
</feature>
<dbReference type="Pfam" id="PF05545">
    <property type="entry name" value="FixQ"/>
    <property type="match status" value="1"/>
</dbReference>
<dbReference type="Proteomes" id="UP000235828">
    <property type="component" value="Chromosome A"/>
</dbReference>
<accession>A0A2N8Z9N7</accession>
<dbReference type="AlphaFoldDB" id="A0A2N8Z9N7"/>
<keyword evidence="1" id="KW-0812">Transmembrane</keyword>
<dbReference type="OrthoDB" id="6402501at2"/>
<organism evidence="2 3">
    <name type="scientific">Vibrio tapetis subsp. tapetis</name>
    <dbReference type="NCBI Taxonomy" id="1671868"/>
    <lineage>
        <taxon>Bacteria</taxon>
        <taxon>Pseudomonadati</taxon>
        <taxon>Pseudomonadota</taxon>
        <taxon>Gammaproteobacteria</taxon>
        <taxon>Vibrionales</taxon>
        <taxon>Vibrionaceae</taxon>
        <taxon>Vibrio</taxon>
    </lineage>
</organism>
<keyword evidence="1" id="KW-0472">Membrane</keyword>
<gene>
    <name evidence="2" type="ORF">VTAP4600_A0649</name>
</gene>
<keyword evidence="3" id="KW-1185">Reference proteome</keyword>
<evidence type="ECO:0000256" key="1">
    <source>
        <dbReference type="SAM" id="Phobius"/>
    </source>
</evidence>
<dbReference type="EMBL" id="LT960611">
    <property type="protein sequence ID" value="SON48628.1"/>
    <property type="molecule type" value="Genomic_DNA"/>
</dbReference>
<proteinExistence type="predicted"/>